<dbReference type="Gene3D" id="2.30.29.30">
    <property type="entry name" value="Pleckstrin-homology domain (PH domain)/Phosphotyrosine-binding domain (PTB)"/>
    <property type="match status" value="1"/>
</dbReference>
<proteinExistence type="predicted"/>
<organism evidence="4 5">
    <name type="scientific">Hyaloperonospora brassicae</name>
    <name type="common">Brassica downy mildew</name>
    <name type="synonym">Peronospora brassicae</name>
    <dbReference type="NCBI Taxonomy" id="162125"/>
    <lineage>
        <taxon>Eukaryota</taxon>
        <taxon>Sar</taxon>
        <taxon>Stramenopiles</taxon>
        <taxon>Oomycota</taxon>
        <taxon>Peronosporomycetes</taxon>
        <taxon>Peronosporales</taxon>
        <taxon>Peronosporaceae</taxon>
        <taxon>Hyaloperonospora</taxon>
    </lineage>
</organism>
<feature type="domain" description="CRAL-TRIO" evidence="3">
    <location>
        <begin position="629"/>
        <end position="808"/>
    </location>
</feature>
<dbReference type="Gene3D" id="3.40.525.10">
    <property type="entry name" value="CRAL-TRIO lipid binding domain"/>
    <property type="match status" value="1"/>
</dbReference>
<sequence>MASVKGVAAPSSSSSSSSNCSNSSNSSSSSALFASVSLRARRHSAKADDGGSKSGTSFRRSSSSASKDGHRRVAMDPSVAAAPPSQSRPIAVAPAVLDTVSKRSPPRVAVRYGDTIRLFARSKYVPATASGGYVGTVAGSKRFRTAKSGQKQDELVCLPPVVPCGVKRFRSSTFVVLSYSGLGAGTPVSYGDVVLLVDEDGRVWNNKMGVGPSLKNGCFGPKASNTPGEMHLSFYQLQAAEGDDDDSSSSSSDDEDSFVFFSNLAKTTKNMAETTFGRLTQVEMQVATAALQTKSGAVVYYGDRNLIIDVADSNRMRSKFNRVITHFSKQQESTPVQGGFLRCDGRGKTVLFEMHGHELPAIKSIDVQDVQTSDDGRRALDKACDDKASPRVLVSTATGVEVGVPLLLQDLRRSMSLEVTFSDGGRVGVSCRRFLKHEGAAFYRLVLGGKRPMRILVRATRAVQRKKIDLRGKLCGTYRQMLKLSCGIAVAYSAAASVFTHVFDSVTVLPAVYMCGLAGVMVLLVEVAHLAKTAMERKTMSAGVENEDQSRDFLGNWDFTVVALEASESERYEKTTNTTQASHLVKSVPTAFLVAENGDTAKATKRYENTLAWRKEVMADSILTMPQTYYDAIKANYTQFLHKHDKLGHPLYFEKIGSINMPQLKKAGVTSDALFKHYLFAMEFMLKYAAHEICPCDACAPSETQKMCIVLDARGIGMRDMGGEAFEFIRRCTGAMQCHYPQRSFKIFIVNVPSWFGMAWKGVKPLLNEATRAKTNIVTESETAAALLEFIDAENLPVEYGGTCSCSGGCETHSSYQLLQRALVESVLECKSFESKDLLRAISLERSGESRSSEDEFALAEDAVVPLSLLPAAGPVKRRTTTTTAMDRLPRYGSGAESSCMLDGVDDEGFCRSIPANYFREEVLKAGYLLKRSLRHKQFNPIWQRQLFVLHPQYLRFAKALDSEIYQIVSLSHDTIVQKTTKQNKSFEIITPRMAVNGHSLLLCTPTSDVLNGWVDAISDAIDQLKNKTSVAAVSPEWSPVASPRTKQEASLDTDNQPTSFDSAK</sequence>
<dbReference type="PROSITE" id="PS50003">
    <property type="entry name" value="PH_DOMAIN"/>
    <property type="match status" value="1"/>
</dbReference>
<feature type="domain" description="PH" evidence="2">
    <location>
        <begin position="922"/>
        <end position="1023"/>
    </location>
</feature>
<feature type="region of interest" description="Disordered" evidence="1">
    <location>
        <begin position="1"/>
        <end position="87"/>
    </location>
</feature>
<dbReference type="Pfam" id="PF00169">
    <property type="entry name" value="PH"/>
    <property type="match status" value="1"/>
</dbReference>
<dbReference type="InterPro" id="IPR011993">
    <property type="entry name" value="PH-like_dom_sf"/>
</dbReference>
<dbReference type="PANTHER" id="PTHR45657">
    <property type="entry name" value="CRAL-TRIO DOMAIN-CONTAINING PROTEIN YKL091C-RELATED"/>
    <property type="match status" value="1"/>
</dbReference>
<comment type="caution">
    <text evidence="4">The sequence shown here is derived from an EMBL/GenBank/DDBJ whole genome shotgun (WGS) entry which is preliminary data.</text>
</comment>
<evidence type="ECO:0000259" key="2">
    <source>
        <dbReference type="PROSITE" id="PS50003"/>
    </source>
</evidence>
<dbReference type="InterPro" id="IPR036865">
    <property type="entry name" value="CRAL-TRIO_dom_sf"/>
</dbReference>
<accession>A0AAV0U851</accession>
<dbReference type="InterPro" id="IPR001849">
    <property type="entry name" value="PH_domain"/>
</dbReference>
<dbReference type="InterPro" id="IPR001251">
    <property type="entry name" value="CRAL-TRIO_dom"/>
</dbReference>
<dbReference type="AlphaFoldDB" id="A0AAV0U851"/>
<dbReference type="SUPFAM" id="SSF52087">
    <property type="entry name" value="CRAL/TRIO domain"/>
    <property type="match status" value="1"/>
</dbReference>
<feature type="compositionally biased region" description="Polar residues" evidence="1">
    <location>
        <begin position="1049"/>
        <end position="1065"/>
    </location>
</feature>
<evidence type="ECO:0000313" key="4">
    <source>
        <dbReference type="EMBL" id="CAI5732944.1"/>
    </source>
</evidence>
<dbReference type="SMART" id="SM00516">
    <property type="entry name" value="SEC14"/>
    <property type="match status" value="1"/>
</dbReference>
<dbReference type="PANTHER" id="PTHR45657:SF1">
    <property type="entry name" value="CRAL-TRIO DOMAIN-CONTAINING PROTEIN YKL091C-RELATED"/>
    <property type="match status" value="1"/>
</dbReference>
<gene>
    <name evidence="4" type="ORF">HBR001_LOCUS5681</name>
</gene>
<dbReference type="EMBL" id="CANTFL010001187">
    <property type="protein sequence ID" value="CAI5732944.1"/>
    <property type="molecule type" value="Genomic_DNA"/>
</dbReference>
<dbReference type="Pfam" id="PF00650">
    <property type="entry name" value="CRAL_TRIO"/>
    <property type="match status" value="1"/>
</dbReference>
<name>A0AAV0U851_HYABA</name>
<feature type="compositionally biased region" description="Low complexity" evidence="1">
    <location>
        <begin position="11"/>
        <end position="30"/>
    </location>
</feature>
<reference evidence="4" key="1">
    <citation type="submission" date="2022-12" db="EMBL/GenBank/DDBJ databases">
        <authorList>
            <person name="Webb A."/>
        </authorList>
    </citation>
    <scope>NUCLEOTIDE SEQUENCE</scope>
    <source>
        <strain evidence="4">Hp1</strain>
    </source>
</reference>
<dbReference type="SMART" id="SM00233">
    <property type="entry name" value="PH"/>
    <property type="match status" value="1"/>
</dbReference>
<dbReference type="CDD" id="cd00821">
    <property type="entry name" value="PH"/>
    <property type="match status" value="1"/>
</dbReference>
<keyword evidence="5" id="KW-1185">Reference proteome</keyword>
<dbReference type="CDD" id="cd00170">
    <property type="entry name" value="SEC14"/>
    <property type="match status" value="1"/>
</dbReference>
<feature type="region of interest" description="Disordered" evidence="1">
    <location>
        <begin position="1035"/>
        <end position="1065"/>
    </location>
</feature>
<dbReference type="Proteomes" id="UP001162031">
    <property type="component" value="Unassembled WGS sequence"/>
</dbReference>
<evidence type="ECO:0000259" key="3">
    <source>
        <dbReference type="PROSITE" id="PS50191"/>
    </source>
</evidence>
<protein>
    <recommendedName>
        <fullName evidence="6">CRAL-TRIO domain-containing protein</fullName>
    </recommendedName>
</protein>
<dbReference type="PROSITE" id="PS50191">
    <property type="entry name" value="CRAL_TRIO"/>
    <property type="match status" value="1"/>
</dbReference>
<evidence type="ECO:0008006" key="6">
    <source>
        <dbReference type="Google" id="ProtNLM"/>
    </source>
</evidence>
<dbReference type="InterPro" id="IPR051026">
    <property type="entry name" value="PI/PC_transfer"/>
</dbReference>
<dbReference type="SUPFAM" id="SSF50729">
    <property type="entry name" value="PH domain-like"/>
    <property type="match status" value="1"/>
</dbReference>
<evidence type="ECO:0000313" key="5">
    <source>
        <dbReference type="Proteomes" id="UP001162031"/>
    </source>
</evidence>
<feature type="compositionally biased region" description="Low complexity" evidence="1">
    <location>
        <begin position="54"/>
        <end position="66"/>
    </location>
</feature>
<evidence type="ECO:0000256" key="1">
    <source>
        <dbReference type="SAM" id="MobiDB-lite"/>
    </source>
</evidence>